<dbReference type="AlphaFoldDB" id="A0A9D4JES4"/>
<gene>
    <name evidence="6" type="ORF">DPMN_133414</name>
</gene>
<dbReference type="Gene3D" id="3.30.40.10">
    <property type="entry name" value="Zinc/RING finger domain, C3HC4 (zinc finger)"/>
    <property type="match status" value="2"/>
</dbReference>
<comment type="caution">
    <text evidence="6">The sequence shown here is derived from an EMBL/GenBank/DDBJ whole genome shotgun (WGS) entry which is preliminary data.</text>
</comment>
<proteinExistence type="predicted"/>
<reference evidence="6" key="1">
    <citation type="journal article" date="2019" name="bioRxiv">
        <title>The Genome of the Zebra Mussel, Dreissena polymorpha: A Resource for Invasive Species Research.</title>
        <authorList>
            <person name="McCartney M.A."/>
            <person name="Auch B."/>
            <person name="Kono T."/>
            <person name="Mallez S."/>
            <person name="Zhang Y."/>
            <person name="Obille A."/>
            <person name="Becker A."/>
            <person name="Abrahante J.E."/>
            <person name="Garbe J."/>
            <person name="Badalamenti J.P."/>
            <person name="Herman A."/>
            <person name="Mangelson H."/>
            <person name="Liachko I."/>
            <person name="Sullivan S."/>
            <person name="Sone E.D."/>
            <person name="Koren S."/>
            <person name="Silverstein K.A.T."/>
            <person name="Beckman K.B."/>
            <person name="Gohl D.M."/>
        </authorList>
    </citation>
    <scope>NUCLEOTIDE SEQUENCE</scope>
    <source>
        <strain evidence="6">Duluth1</strain>
        <tissue evidence="6">Whole animal</tissue>
    </source>
</reference>
<dbReference type="GO" id="GO:0008270">
    <property type="term" value="F:zinc ion binding"/>
    <property type="evidence" value="ECO:0007669"/>
    <property type="project" value="UniProtKB-KW"/>
</dbReference>
<reference evidence="6" key="2">
    <citation type="submission" date="2020-11" db="EMBL/GenBank/DDBJ databases">
        <authorList>
            <person name="McCartney M.A."/>
            <person name="Auch B."/>
            <person name="Kono T."/>
            <person name="Mallez S."/>
            <person name="Becker A."/>
            <person name="Gohl D.M."/>
            <person name="Silverstein K.A.T."/>
            <person name="Koren S."/>
            <person name="Bechman K.B."/>
            <person name="Herman A."/>
            <person name="Abrahante J.E."/>
            <person name="Garbe J."/>
        </authorList>
    </citation>
    <scope>NUCLEOTIDE SEQUENCE</scope>
    <source>
        <strain evidence="6">Duluth1</strain>
        <tissue evidence="6">Whole animal</tissue>
    </source>
</reference>
<evidence type="ECO:0000313" key="6">
    <source>
        <dbReference type="EMBL" id="KAH3805117.1"/>
    </source>
</evidence>
<dbReference type="InterPro" id="IPR011011">
    <property type="entry name" value="Znf_FYVE_PHD"/>
</dbReference>
<dbReference type="Proteomes" id="UP000828390">
    <property type="component" value="Unassembled WGS sequence"/>
</dbReference>
<dbReference type="Pfam" id="PF01363">
    <property type="entry name" value="FYVE"/>
    <property type="match status" value="2"/>
</dbReference>
<protein>
    <recommendedName>
        <fullName evidence="5">FYVE-type domain-containing protein</fullName>
    </recommendedName>
</protein>
<organism evidence="6 7">
    <name type="scientific">Dreissena polymorpha</name>
    <name type="common">Zebra mussel</name>
    <name type="synonym">Mytilus polymorpha</name>
    <dbReference type="NCBI Taxonomy" id="45954"/>
    <lineage>
        <taxon>Eukaryota</taxon>
        <taxon>Metazoa</taxon>
        <taxon>Spiralia</taxon>
        <taxon>Lophotrochozoa</taxon>
        <taxon>Mollusca</taxon>
        <taxon>Bivalvia</taxon>
        <taxon>Autobranchia</taxon>
        <taxon>Heteroconchia</taxon>
        <taxon>Euheterodonta</taxon>
        <taxon>Imparidentia</taxon>
        <taxon>Neoheterodontei</taxon>
        <taxon>Myida</taxon>
        <taxon>Dreissenoidea</taxon>
        <taxon>Dreissenidae</taxon>
        <taxon>Dreissena</taxon>
    </lineage>
</organism>
<name>A0A9D4JES4_DREPO</name>
<accession>A0A9D4JES4</accession>
<dbReference type="SMART" id="SM00064">
    <property type="entry name" value="FYVE"/>
    <property type="match status" value="2"/>
</dbReference>
<dbReference type="InterPro" id="IPR017455">
    <property type="entry name" value="Znf_FYVE-rel"/>
</dbReference>
<keyword evidence="1" id="KW-0479">Metal-binding</keyword>
<evidence type="ECO:0000256" key="4">
    <source>
        <dbReference type="PROSITE-ProRule" id="PRU00091"/>
    </source>
</evidence>
<dbReference type="PROSITE" id="PS50178">
    <property type="entry name" value="ZF_FYVE"/>
    <property type="match status" value="1"/>
</dbReference>
<evidence type="ECO:0000259" key="5">
    <source>
        <dbReference type="PROSITE" id="PS50178"/>
    </source>
</evidence>
<keyword evidence="3" id="KW-0862">Zinc</keyword>
<dbReference type="InterPro" id="IPR013083">
    <property type="entry name" value="Znf_RING/FYVE/PHD"/>
</dbReference>
<evidence type="ECO:0000256" key="1">
    <source>
        <dbReference type="ARBA" id="ARBA00022723"/>
    </source>
</evidence>
<feature type="domain" description="FYVE-type" evidence="5">
    <location>
        <begin position="39"/>
        <end position="96"/>
    </location>
</feature>
<sequence length="429" mass="49836">MAGSDSEPNTSVPCSDTAEVTKHHYVDRHERTCCQNPTCGIVFGLTNLRRPHHCHRCGEVFCRNCLRYSQKLDTSAQPDVNGTPCKVCYTCFSERTESQVSVTRSHTEYFSSMRGMSRKERRNTECEIILEHTKGQRRFWKDQFQVEYRKECLRLLQGFHDSIGTSHVLRTLGEIRGYVDVPGWQRSTFWELETIIHFCRACGKKLDLVKHRNCRVCGLALCKACAHKELLVFYEDDGSLDKAKLVIIRVHGAPEKEPKYSVLLRICAQCKGELTRRQVQDHDWYMKNKKIQRPESVAFGSVMQFDDHFRDLTDRINEAFDGDNPNRDGDSIGRWASLDELSLDFDKISLGNMSTLMKDQVRENTEAFLSLYKEMRKLFEAQKGELSPKRIQFVQNYLKARLDFYNQTKMRLGRINTRNESQDIVVSVQ</sequence>
<evidence type="ECO:0000256" key="2">
    <source>
        <dbReference type="ARBA" id="ARBA00022771"/>
    </source>
</evidence>
<dbReference type="SUPFAM" id="SSF57903">
    <property type="entry name" value="FYVE/PHD zinc finger"/>
    <property type="match status" value="2"/>
</dbReference>
<dbReference type="OrthoDB" id="6152062at2759"/>
<keyword evidence="7" id="KW-1185">Reference proteome</keyword>
<evidence type="ECO:0000313" key="7">
    <source>
        <dbReference type="Proteomes" id="UP000828390"/>
    </source>
</evidence>
<dbReference type="PANTHER" id="PTHR23164">
    <property type="entry name" value="EARLY ENDOSOME ANTIGEN 1"/>
    <property type="match status" value="1"/>
</dbReference>
<keyword evidence="2 4" id="KW-0863">Zinc-finger</keyword>
<dbReference type="CDD" id="cd00065">
    <property type="entry name" value="FYVE_like_SF"/>
    <property type="match status" value="1"/>
</dbReference>
<dbReference type="EMBL" id="JAIWYP010000006">
    <property type="protein sequence ID" value="KAH3805117.1"/>
    <property type="molecule type" value="Genomic_DNA"/>
</dbReference>
<dbReference type="InterPro" id="IPR000306">
    <property type="entry name" value="Znf_FYVE"/>
</dbReference>
<evidence type="ECO:0000256" key="3">
    <source>
        <dbReference type="ARBA" id="ARBA00022833"/>
    </source>
</evidence>